<sequence length="466" mass="53740">MKLCLLILYLYYFTFGVTFARRHRKHGPSQIQKKAGEKFSHFRNQQLDDSVFSEWSDWSRCNHKCKKLRIRQCIRLEICESKNQTHIRVCQRCKKRNPIRLMERYAEDHLSDDLEHKIYSQWSNWSPCDSSCYTKRIKKCIIRGICNGRLPKTQYRECYIGGDECERKYLEQKLQNSTNQDHPRQVSKDNEHPLDNISCGISKVPGESRIAGGRRAIKGAWPWQVAILNEYKQHFCGGAILSERWVLTAAHCARHKLAVRAGEHDLSNFEGTEQEYDVENVFVYQGYDSRTDESDIALLQMEYPFKFNHYVQPICLPAEGEKISPYARATILGWGSRRNNTNYGTDILHQADVPVVSATECRASYKYINSDKMLCAGFDSGRVDACKGDSGGPLMDKRPDGTWVVYGVTSFGDGCGERRKYGVYASVPAHLKWIKAIIKHVEASKQIPRKQTTLPNPEKEENFEIL</sequence>
<dbReference type="InterPro" id="IPR001314">
    <property type="entry name" value="Peptidase_S1A"/>
</dbReference>
<keyword evidence="6 16" id="KW-0645">Protease</keyword>
<evidence type="ECO:0000256" key="14">
    <source>
        <dbReference type="ARBA" id="ARBA00052079"/>
    </source>
</evidence>
<comment type="caution">
    <text evidence="19">The sequence shown here is derived from an EMBL/GenBank/DDBJ whole genome shotgun (WGS) entry which is preliminary data.</text>
</comment>
<evidence type="ECO:0000256" key="1">
    <source>
        <dbReference type="ARBA" id="ARBA00001656"/>
    </source>
</evidence>
<proteinExistence type="predicted"/>
<evidence type="ECO:0000256" key="2">
    <source>
        <dbReference type="ARBA" id="ARBA00012050"/>
    </source>
</evidence>
<gene>
    <name evidence="19" type="ORF">HNY73_000784</name>
</gene>
<protein>
    <recommendedName>
        <fullName evidence="3">Acrosin</fullName>
        <ecNumber evidence="2">3.4.21.10</ecNumber>
        <ecNumber evidence="15">3.4.21.84</ecNumber>
    </recommendedName>
</protein>
<evidence type="ECO:0000256" key="12">
    <source>
        <dbReference type="ARBA" id="ARBA00022889"/>
    </source>
</evidence>
<keyword evidence="7" id="KW-0732">Signal</keyword>
<keyword evidence="20" id="KW-1185">Reference proteome</keyword>
<organism evidence="19 20">
    <name type="scientific">Argiope bruennichi</name>
    <name type="common">Wasp spider</name>
    <name type="synonym">Aranea bruennichi</name>
    <dbReference type="NCBI Taxonomy" id="94029"/>
    <lineage>
        <taxon>Eukaryota</taxon>
        <taxon>Metazoa</taxon>
        <taxon>Ecdysozoa</taxon>
        <taxon>Arthropoda</taxon>
        <taxon>Chelicerata</taxon>
        <taxon>Arachnida</taxon>
        <taxon>Araneae</taxon>
        <taxon>Araneomorphae</taxon>
        <taxon>Entelegynae</taxon>
        <taxon>Araneoidea</taxon>
        <taxon>Araneidae</taxon>
        <taxon>Argiope</taxon>
    </lineage>
</organism>
<dbReference type="EMBL" id="JABXBU010000001">
    <property type="protein sequence ID" value="KAF8796405.1"/>
    <property type="molecule type" value="Genomic_DNA"/>
</dbReference>
<comment type="catalytic activity">
    <reaction evidence="14">
        <text>Selective cleavage of 103-Arg-|-Ser-104 and 124-Ile-|-Ile-125 bonds in Limulus clotting factor B to form activated factor B. Cleavage of -Pro-Arg-|-Xaa- bonds in synthetic substrates.</text>
        <dbReference type="EC" id="3.4.21.84"/>
    </reaction>
</comment>
<evidence type="ECO:0000256" key="15">
    <source>
        <dbReference type="ARBA" id="ARBA00066707"/>
    </source>
</evidence>
<dbReference type="GO" id="GO:0004252">
    <property type="term" value="F:serine-type endopeptidase activity"/>
    <property type="evidence" value="ECO:0007669"/>
    <property type="project" value="InterPro"/>
</dbReference>
<evidence type="ECO:0000256" key="4">
    <source>
        <dbReference type="ARBA" id="ARBA00022536"/>
    </source>
</evidence>
<dbReference type="PRINTS" id="PR00722">
    <property type="entry name" value="CHYMOTRYPSIN"/>
</dbReference>
<dbReference type="Pfam" id="PF00089">
    <property type="entry name" value="Trypsin"/>
    <property type="match status" value="1"/>
</dbReference>
<evidence type="ECO:0000259" key="18">
    <source>
        <dbReference type="PROSITE" id="PS50240"/>
    </source>
</evidence>
<dbReference type="Proteomes" id="UP000807504">
    <property type="component" value="Unassembled WGS sequence"/>
</dbReference>
<dbReference type="AlphaFoldDB" id="A0A8T0G1M6"/>
<dbReference type="InterPro" id="IPR001254">
    <property type="entry name" value="Trypsin_dom"/>
</dbReference>
<keyword evidence="12" id="KW-0130">Cell adhesion</keyword>
<accession>A0A8T0G1M6</accession>
<dbReference type="GO" id="GO:0030246">
    <property type="term" value="F:carbohydrate binding"/>
    <property type="evidence" value="ECO:0007669"/>
    <property type="project" value="UniProtKB-KW"/>
</dbReference>
<keyword evidence="9 16" id="KW-0378">Hydrolase</keyword>
<reference evidence="19" key="1">
    <citation type="journal article" date="2020" name="bioRxiv">
        <title>Chromosome-level reference genome of the European wasp spider Argiope bruennichi: a resource for studies on range expansion and evolutionary adaptation.</title>
        <authorList>
            <person name="Sheffer M.M."/>
            <person name="Hoppe A."/>
            <person name="Krehenwinkel H."/>
            <person name="Uhl G."/>
            <person name="Kuss A.W."/>
            <person name="Jensen L."/>
            <person name="Jensen C."/>
            <person name="Gillespie R.G."/>
            <person name="Hoff K.J."/>
            <person name="Prost S."/>
        </authorList>
    </citation>
    <scope>NUCLEOTIDE SEQUENCE</scope>
</reference>
<name>A0A8T0G1M6_ARGBR</name>
<dbReference type="FunFam" id="2.40.10.10:FF:000120">
    <property type="entry name" value="Putative serine protease"/>
    <property type="match status" value="1"/>
</dbReference>
<evidence type="ECO:0000256" key="7">
    <source>
        <dbReference type="ARBA" id="ARBA00022729"/>
    </source>
</evidence>
<feature type="compositionally biased region" description="Basic and acidic residues" evidence="17">
    <location>
        <begin position="457"/>
        <end position="466"/>
    </location>
</feature>
<evidence type="ECO:0000256" key="13">
    <source>
        <dbReference type="ARBA" id="ARBA00023157"/>
    </source>
</evidence>
<evidence type="ECO:0000256" key="9">
    <source>
        <dbReference type="ARBA" id="ARBA00022801"/>
    </source>
</evidence>
<evidence type="ECO:0000256" key="17">
    <source>
        <dbReference type="SAM" id="MobiDB-lite"/>
    </source>
</evidence>
<keyword evidence="13" id="KW-1015">Disulfide bond</keyword>
<evidence type="ECO:0000256" key="3">
    <source>
        <dbReference type="ARBA" id="ARBA00017161"/>
    </source>
</evidence>
<evidence type="ECO:0000256" key="5">
    <source>
        <dbReference type="ARBA" id="ARBA00022659"/>
    </source>
</evidence>
<dbReference type="SMART" id="SM00209">
    <property type="entry name" value="TSP1"/>
    <property type="match status" value="2"/>
</dbReference>
<dbReference type="EC" id="3.4.21.84" evidence="15"/>
<dbReference type="PROSITE" id="PS50240">
    <property type="entry name" value="TRYPSIN_DOM"/>
    <property type="match status" value="1"/>
</dbReference>
<dbReference type="PROSITE" id="PS00134">
    <property type="entry name" value="TRYPSIN_HIS"/>
    <property type="match status" value="1"/>
</dbReference>
<dbReference type="InterPro" id="IPR000884">
    <property type="entry name" value="TSP1_rpt"/>
</dbReference>
<keyword evidence="19" id="KW-0472">Membrane</keyword>
<evidence type="ECO:0000256" key="6">
    <source>
        <dbReference type="ARBA" id="ARBA00022670"/>
    </source>
</evidence>
<dbReference type="InterPro" id="IPR033116">
    <property type="entry name" value="TRYPSIN_SER"/>
</dbReference>
<dbReference type="SUPFAM" id="SSF50494">
    <property type="entry name" value="Trypsin-like serine proteases"/>
    <property type="match status" value="1"/>
</dbReference>
<dbReference type="InterPro" id="IPR043504">
    <property type="entry name" value="Peptidase_S1_PA_chymotrypsin"/>
</dbReference>
<keyword evidence="4" id="KW-0245">EGF-like domain</keyword>
<keyword evidence="5" id="KW-0768">Sushi</keyword>
<dbReference type="Gene3D" id="2.40.10.10">
    <property type="entry name" value="Trypsin-like serine proteases"/>
    <property type="match status" value="1"/>
</dbReference>
<keyword evidence="8" id="KW-0430">Lectin</keyword>
<dbReference type="PANTHER" id="PTHR24252">
    <property type="entry name" value="ACROSIN-RELATED"/>
    <property type="match status" value="1"/>
</dbReference>
<dbReference type="PROSITE" id="PS00135">
    <property type="entry name" value="TRYPSIN_SER"/>
    <property type="match status" value="1"/>
</dbReference>
<dbReference type="SMART" id="SM00020">
    <property type="entry name" value="Tryp_SPc"/>
    <property type="match status" value="1"/>
</dbReference>
<dbReference type="GO" id="GO:0006508">
    <property type="term" value="P:proteolysis"/>
    <property type="evidence" value="ECO:0007669"/>
    <property type="project" value="UniProtKB-KW"/>
</dbReference>
<dbReference type="EC" id="3.4.21.10" evidence="2"/>
<dbReference type="InterPro" id="IPR009003">
    <property type="entry name" value="Peptidase_S1_PA"/>
</dbReference>
<evidence type="ECO:0000313" key="19">
    <source>
        <dbReference type="EMBL" id="KAF8796405.1"/>
    </source>
</evidence>
<evidence type="ECO:0000256" key="11">
    <source>
        <dbReference type="ARBA" id="ARBA00022825"/>
    </source>
</evidence>
<dbReference type="CDD" id="cd00190">
    <property type="entry name" value="Tryp_SPc"/>
    <property type="match status" value="1"/>
</dbReference>
<evidence type="ECO:0000313" key="20">
    <source>
        <dbReference type="Proteomes" id="UP000807504"/>
    </source>
</evidence>
<feature type="region of interest" description="Disordered" evidence="17">
    <location>
        <begin position="447"/>
        <end position="466"/>
    </location>
</feature>
<reference evidence="19" key="2">
    <citation type="submission" date="2020-06" db="EMBL/GenBank/DDBJ databases">
        <authorList>
            <person name="Sheffer M."/>
        </authorList>
    </citation>
    <scope>NUCLEOTIDE SEQUENCE</scope>
</reference>
<comment type="catalytic activity">
    <reaction evidence="1">
        <text>Preferential cleavage: Arg-|-Xaa, Lys-|-Xaa.</text>
        <dbReference type="EC" id="3.4.21.10"/>
    </reaction>
</comment>
<evidence type="ECO:0000256" key="16">
    <source>
        <dbReference type="RuleBase" id="RU363034"/>
    </source>
</evidence>
<keyword evidence="10" id="KW-0353">Hemolymph clotting</keyword>
<dbReference type="InterPro" id="IPR018114">
    <property type="entry name" value="TRYPSIN_HIS"/>
</dbReference>
<evidence type="ECO:0000256" key="10">
    <source>
        <dbReference type="ARBA" id="ARBA00022820"/>
    </source>
</evidence>
<evidence type="ECO:0000256" key="8">
    <source>
        <dbReference type="ARBA" id="ARBA00022734"/>
    </source>
</evidence>
<dbReference type="PANTHER" id="PTHR24252:SF8">
    <property type="entry name" value="ACROSIN"/>
    <property type="match status" value="1"/>
</dbReference>
<dbReference type="PROSITE" id="PS50092">
    <property type="entry name" value="TSP1"/>
    <property type="match status" value="1"/>
</dbReference>
<feature type="domain" description="Peptidase S1" evidence="18">
    <location>
        <begin position="210"/>
        <end position="439"/>
    </location>
</feature>
<keyword evidence="19" id="KW-0812">Transmembrane</keyword>
<keyword evidence="11 16" id="KW-0720">Serine protease</keyword>
<dbReference type="GO" id="GO:0042381">
    <property type="term" value="P:hemolymph coagulation"/>
    <property type="evidence" value="ECO:0007669"/>
    <property type="project" value="UniProtKB-KW"/>
</dbReference>
<dbReference type="GO" id="GO:0007155">
    <property type="term" value="P:cell adhesion"/>
    <property type="evidence" value="ECO:0007669"/>
    <property type="project" value="UniProtKB-KW"/>
</dbReference>